<evidence type="ECO:0000313" key="3">
    <source>
        <dbReference type="Proteomes" id="UP000183567"/>
    </source>
</evidence>
<comment type="caution">
    <text evidence="2">The sequence shown here is derived from an EMBL/GenBank/DDBJ whole genome shotgun (WGS) entry which is preliminary data.</text>
</comment>
<proteinExistence type="predicted"/>
<feature type="compositionally biased region" description="Basic and acidic residues" evidence="1">
    <location>
        <begin position="243"/>
        <end position="256"/>
    </location>
</feature>
<dbReference type="OrthoDB" id="2634326at2759"/>
<dbReference type="AlphaFoldDB" id="A0A1J8Q221"/>
<name>A0A1J8Q221_9AGAM</name>
<accession>A0A1J8Q221</accession>
<dbReference type="Proteomes" id="UP000183567">
    <property type="component" value="Unassembled WGS sequence"/>
</dbReference>
<evidence type="ECO:0000313" key="2">
    <source>
        <dbReference type="EMBL" id="OJA14727.1"/>
    </source>
</evidence>
<gene>
    <name evidence="2" type="ORF">AZE42_10841</name>
</gene>
<feature type="compositionally biased region" description="Polar residues" evidence="1">
    <location>
        <begin position="217"/>
        <end position="230"/>
    </location>
</feature>
<dbReference type="EMBL" id="LVVM01003517">
    <property type="protein sequence ID" value="OJA14727.1"/>
    <property type="molecule type" value="Genomic_DNA"/>
</dbReference>
<organism evidence="2 3">
    <name type="scientific">Rhizopogon vesiculosus</name>
    <dbReference type="NCBI Taxonomy" id="180088"/>
    <lineage>
        <taxon>Eukaryota</taxon>
        <taxon>Fungi</taxon>
        <taxon>Dikarya</taxon>
        <taxon>Basidiomycota</taxon>
        <taxon>Agaricomycotina</taxon>
        <taxon>Agaricomycetes</taxon>
        <taxon>Agaricomycetidae</taxon>
        <taxon>Boletales</taxon>
        <taxon>Suillineae</taxon>
        <taxon>Rhizopogonaceae</taxon>
        <taxon>Rhizopogon</taxon>
    </lineage>
</organism>
<keyword evidence="3" id="KW-1185">Reference proteome</keyword>
<evidence type="ECO:0000256" key="1">
    <source>
        <dbReference type="SAM" id="MobiDB-lite"/>
    </source>
</evidence>
<reference evidence="2 3" key="1">
    <citation type="submission" date="2016-03" db="EMBL/GenBank/DDBJ databases">
        <title>Comparative genomics of the ectomycorrhizal sister species Rhizopogon vinicolor and Rhizopogon vesiculosus (Basidiomycota: Boletales) reveals a divergence of the mating type B locus.</title>
        <authorList>
            <person name="Mujic A.B."/>
            <person name="Kuo A."/>
            <person name="Tritt A."/>
            <person name="Lipzen A."/>
            <person name="Chen C."/>
            <person name="Johnson J."/>
            <person name="Sharma A."/>
            <person name="Barry K."/>
            <person name="Grigoriev I.V."/>
            <person name="Spatafora J.W."/>
        </authorList>
    </citation>
    <scope>NUCLEOTIDE SEQUENCE [LARGE SCALE GENOMIC DNA]</scope>
    <source>
        <strain evidence="2 3">AM-OR11-056</strain>
    </source>
</reference>
<feature type="region of interest" description="Disordered" evidence="1">
    <location>
        <begin position="216"/>
        <end position="256"/>
    </location>
</feature>
<protein>
    <submittedName>
        <fullName evidence="2">Uncharacterized protein</fullName>
    </submittedName>
</protein>
<sequence length="556" mass="62909">MFCKEFEYAACIPRKDTSPISLQFAWYTPTTADFDIQPGTAFAVGTLDTCIINSIDNLLTIACKRVEVWKEKRAGKNDIVTNMLSSLKHDISILRRHPLTYRDIVIFVAQAQRSFLDIIAFMDYVEIMCHTFFDAGMPVWLIHAEAYIPRDINIIKLVILMFPDNITKSIFSEAGKAVQPFPLLHRGHGGFNRHFHTHQAYTGTFGMNPLSLALPQNPASGKAPSQGQQNKKARKVASSQLMKTKDSKTNDAQHNRDKWEDLRCPENPESIGFWNSAFQKADKDKGHIKQGLINRGYQFPEPTLLITPTSPERKKLFVVNWLAARPLWISRVDHNPPERFPSPQLWRDFLNSSPSGESSATASSSSTGSTAAAKWKQAAKEIFSEDLLDAEGSTWAIQATLVWCNETISVASLSGPPTRLMHHILWELYELNFHYELQALDQVMVHASWEESLLAHHDLLYSIFPEEGGFASPIPEGDRGGLWSCEIRDVFPYVDSFHNMLSSWDNAPPCLSAPLNANMFNATMYFEVMRPACNFYVQCFFDHFGRPPIIPHHFPA</sequence>